<evidence type="ECO:0000256" key="13">
    <source>
        <dbReference type="PIRSR" id="PIRSR605493-1"/>
    </source>
</evidence>
<evidence type="ECO:0000256" key="5">
    <source>
        <dbReference type="ARBA" id="ARBA00012213"/>
    </source>
</evidence>
<dbReference type="CDD" id="cd16841">
    <property type="entry name" value="RraA_family"/>
    <property type="match status" value="1"/>
</dbReference>
<evidence type="ECO:0000256" key="7">
    <source>
        <dbReference type="ARBA" id="ARBA00016549"/>
    </source>
</evidence>
<dbReference type="Proteomes" id="UP000553888">
    <property type="component" value="Unassembled WGS sequence"/>
</dbReference>
<evidence type="ECO:0000256" key="14">
    <source>
        <dbReference type="SAM" id="MobiDB-lite"/>
    </source>
</evidence>
<sequence length="259" mass="26623">MSDVDMHPASGSDSAAGSRSSADAAVAVPLPAASTAPVPTAPVADAAVRLGVPLRWAPPALSPVLLERPFTGPAAPVTHLGSVDVILEVIDDARSGDVLVIDNGGRPDESCIGDLIVAEAAHAGIAGIVLWGLHRDTAELRRIGLPVHSLGALPAGPRRVPPAGSAMRVASIDGVLLHGGEIVVADDDGVLFLPADRADEVLAEARRIQAVESRQAELMRGGRSLREQLDFAAYRAAQRADPALTLRAYLAARGAAVET</sequence>
<feature type="binding site" evidence="13">
    <location>
        <position position="135"/>
    </location>
    <ligand>
        <name>substrate</name>
    </ligand>
</feature>
<feature type="binding site" evidence="13">
    <location>
        <begin position="113"/>
        <end position="116"/>
    </location>
    <ligand>
        <name>substrate</name>
    </ligand>
</feature>
<dbReference type="Pfam" id="PF03737">
    <property type="entry name" value="RraA-like"/>
    <property type="match status" value="1"/>
</dbReference>
<dbReference type="GO" id="GO:0008948">
    <property type="term" value="F:oxaloacetate decarboxylase activity"/>
    <property type="evidence" value="ECO:0007669"/>
    <property type="project" value="UniProtKB-EC"/>
</dbReference>
<dbReference type="GO" id="GO:0046872">
    <property type="term" value="F:metal ion binding"/>
    <property type="evidence" value="ECO:0007669"/>
    <property type="project" value="UniProtKB-KW"/>
</dbReference>
<dbReference type="InterPro" id="IPR005493">
    <property type="entry name" value="RraA/RraA-like"/>
</dbReference>
<dbReference type="EMBL" id="JACBZY010000001">
    <property type="protein sequence ID" value="NYG97398.1"/>
    <property type="molecule type" value="Genomic_DNA"/>
</dbReference>
<evidence type="ECO:0000256" key="3">
    <source>
        <dbReference type="ARBA" id="ARBA00008621"/>
    </source>
</evidence>
<evidence type="ECO:0000256" key="12">
    <source>
        <dbReference type="ARBA" id="ARBA00047973"/>
    </source>
</evidence>
<comment type="cofactor">
    <cofactor evidence="2">
        <name>a divalent metal cation</name>
        <dbReference type="ChEBI" id="CHEBI:60240"/>
    </cofactor>
</comment>
<dbReference type="RefSeq" id="WP_246286650.1">
    <property type="nucleotide sequence ID" value="NZ_JACBZY010000001.1"/>
</dbReference>
<accession>A0A852YE53</accession>
<evidence type="ECO:0000313" key="16">
    <source>
        <dbReference type="Proteomes" id="UP000553888"/>
    </source>
</evidence>
<protein>
    <recommendedName>
        <fullName evidence="7">Putative 4-hydroxy-4-methyl-2-oxoglutarate aldolase</fullName>
        <ecNumber evidence="6">4.1.1.112</ecNumber>
        <ecNumber evidence="5">4.1.3.17</ecNumber>
    </recommendedName>
    <alternativeName>
        <fullName evidence="11">Oxaloacetate decarboxylase</fullName>
    </alternativeName>
    <alternativeName>
        <fullName evidence="9">Regulator of ribonuclease activity homolog</fullName>
    </alternativeName>
    <alternativeName>
        <fullName evidence="10">RraA-like protein</fullName>
    </alternativeName>
</protein>
<keyword evidence="16" id="KW-1185">Reference proteome</keyword>
<dbReference type="EC" id="4.1.1.112" evidence="6"/>
<evidence type="ECO:0000256" key="11">
    <source>
        <dbReference type="ARBA" id="ARBA00032305"/>
    </source>
</evidence>
<dbReference type="AlphaFoldDB" id="A0A852YE53"/>
<evidence type="ECO:0000313" key="15">
    <source>
        <dbReference type="EMBL" id="NYG97398.1"/>
    </source>
</evidence>
<evidence type="ECO:0000256" key="8">
    <source>
        <dbReference type="ARBA" id="ARBA00025046"/>
    </source>
</evidence>
<comment type="cofactor">
    <cofactor evidence="13">
        <name>Mg(2+)</name>
        <dbReference type="ChEBI" id="CHEBI:18420"/>
    </cofactor>
</comment>
<keyword evidence="13" id="KW-0460">Magnesium</keyword>
<feature type="region of interest" description="Disordered" evidence="14">
    <location>
        <begin position="1"/>
        <end position="20"/>
    </location>
</feature>
<comment type="caution">
    <text evidence="15">The sequence shown here is derived from an EMBL/GenBank/DDBJ whole genome shotgun (WGS) entry which is preliminary data.</text>
</comment>
<evidence type="ECO:0000256" key="4">
    <source>
        <dbReference type="ARBA" id="ARBA00011233"/>
    </source>
</evidence>
<evidence type="ECO:0000256" key="10">
    <source>
        <dbReference type="ARBA" id="ARBA00030169"/>
    </source>
</evidence>
<dbReference type="PANTHER" id="PTHR33254">
    <property type="entry name" value="4-HYDROXY-4-METHYL-2-OXOGLUTARATE ALDOLASE 3-RELATED"/>
    <property type="match status" value="1"/>
</dbReference>
<comment type="catalytic activity">
    <reaction evidence="1">
        <text>4-hydroxy-4-methyl-2-oxoglutarate = 2 pyruvate</text>
        <dbReference type="Rhea" id="RHEA:22748"/>
        <dbReference type="ChEBI" id="CHEBI:15361"/>
        <dbReference type="ChEBI" id="CHEBI:58276"/>
        <dbReference type="EC" id="4.1.3.17"/>
    </reaction>
</comment>
<comment type="similarity">
    <text evidence="3">Belongs to the class II aldolase/RraA-like family.</text>
</comment>
<dbReference type="SUPFAM" id="SSF89562">
    <property type="entry name" value="RraA-like"/>
    <property type="match status" value="1"/>
</dbReference>
<keyword evidence="13" id="KW-0479">Metal-binding</keyword>
<name>A0A852YE53_9MICO</name>
<feature type="binding site" evidence="13">
    <location>
        <position position="136"/>
    </location>
    <ligand>
        <name>Mg(2+)</name>
        <dbReference type="ChEBI" id="CHEBI:18420"/>
    </ligand>
</feature>
<dbReference type="PANTHER" id="PTHR33254:SF4">
    <property type="entry name" value="4-HYDROXY-4-METHYL-2-OXOGLUTARATE ALDOLASE 3-RELATED"/>
    <property type="match status" value="1"/>
</dbReference>
<dbReference type="EC" id="4.1.3.17" evidence="5"/>
<organism evidence="15 16">
    <name type="scientific">Schumannella luteola</name>
    <dbReference type="NCBI Taxonomy" id="472059"/>
    <lineage>
        <taxon>Bacteria</taxon>
        <taxon>Bacillati</taxon>
        <taxon>Actinomycetota</taxon>
        <taxon>Actinomycetes</taxon>
        <taxon>Micrococcales</taxon>
        <taxon>Microbacteriaceae</taxon>
        <taxon>Schumannella</taxon>
    </lineage>
</organism>
<dbReference type="Gene3D" id="3.50.30.40">
    <property type="entry name" value="Ribonuclease E inhibitor RraA/RraA-like"/>
    <property type="match status" value="1"/>
</dbReference>
<proteinExistence type="inferred from homology"/>
<evidence type="ECO:0000256" key="9">
    <source>
        <dbReference type="ARBA" id="ARBA00029596"/>
    </source>
</evidence>
<evidence type="ECO:0000256" key="6">
    <source>
        <dbReference type="ARBA" id="ARBA00012947"/>
    </source>
</evidence>
<feature type="compositionally biased region" description="Low complexity" evidence="14">
    <location>
        <begin position="9"/>
        <end position="20"/>
    </location>
</feature>
<evidence type="ECO:0000256" key="2">
    <source>
        <dbReference type="ARBA" id="ARBA00001968"/>
    </source>
</evidence>
<reference evidence="15 16" key="1">
    <citation type="submission" date="2020-07" db="EMBL/GenBank/DDBJ databases">
        <title>Sequencing the genomes of 1000 actinobacteria strains.</title>
        <authorList>
            <person name="Klenk H.-P."/>
        </authorList>
    </citation>
    <scope>NUCLEOTIDE SEQUENCE [LARGE SCALE GENOMIC DNA]</scope>
    <source>
        <strain evidence="15 16">DSM 23141</strain>
    </source>
</reference>
<dbReference type="InterPro" id="IPR036704">
    <property type="entry name" value="RraA/RraA-like_sf"/>
</dbReference>
<comment type="catalytic activity">
    <reaction evidence="12">
        <text>oxaloacetate + H(+) = pyruvate + CO2</text>
        <dbReference type="Rhea" id="RHEA:15641"/>
        <dbReference type="ChEBI" id="CHEBI:15361"/>
        <dbReference type="ChEBI" id="CHEBI:15378"/>
        <dbReference type="ChEBI" id="CHEBI:16452"/>
        <dbReference type="ChEBI" id="CHEBI:16526"/>
        <dbReference type="EC" id="4.1.1.112"/>
    </reaction>
</comment>
<comment type="function">
    <text evidence="8">Catalyzes the aldol cleavage of 4-hydroxy-4-methyl-2-oxoglutarate (HMG) into 2 molecules of pyruvate. Also contains a secondary oxaloacetate (OAA) decarboxylase activity due to the common pyruvate enolate transition state formed following C-C bond cleavage in the retro-aldol and decarboxylation reactions.</text>
</comment>
<dbReference type="GO" id="GO:0047443">
    <property type="term" value="F:4-hydroxy-4-methyl-2-oxoglutarate aldolase activity"/>
    <property type="evidence" value="ECO:0007669"/>
    <property type="project" value="UniProtKB-EC"/>
</dbReference>
<evidence type="ECO:0000256" key="1">
    <source>
        <dbReference type="ARBA" id="ARBA00001342"/>
    </source>
</evidence>
<comment type="subunit">
    <text evidence="4">Homotrimer.</text>
</comment>
<gene>
    <name evidence="15" type="ORF">BJ979_000024</name>
</gene>